<accession>A0A939TD07</accession>
<dbReference type="RefSeq" id="WP_208259711.1">
    <property type="nucleotide sequence ID" value="NZ_JAGEOJ010000014.1"/>
</dbReference>
<evidence type="ECO:0000259" key="3">
    <source>
        <dbReference type="PROSITE" id="PS50977"/>
    </source>
</evidence>
<dbReference type="AlphaFoldDB" id="A0A939TD07"/>
<dbReference type="GO" id="GO:0000976">
    <property type="term" value="F:transcription cis-regulatory region binding"/>
    <property type="evidence" value="ECO:0007669"/>
    <property type="project" value="TreeGrafter"/>
</dbReference>
<dbReference type="PROSITE" id="PS50977">
    <property type="entry name" value="HTH_TETR_2"/>
    <property type="match status" value="1"/>
</dbReference>
<keyword evidence="5" id="KW-1185">Reference proteome</keyword>
<dbReference type="GO" id="GO:0003700">
    <property type="term" value="F:DNA-binding transcription factor activity"/>
    <property type="evidence" value="ECO:0007669"/>
    <property type="project" value="TreeGrafter"/>
</dbReference>
<feature type="DNA-binding region" description="H-T-H motif" evidence="2">
    <location>
        <begin position="36"/>
        <end position="55"/>
    </location>
</feature>
<evidence type="ECO:0000256" key="1">
    <source>
        <dbReference type="ARBA" id="ARBA00023125"/>
    </source>
</evidence>
<organism evidence="4 5">
    <name type="scientific">Actinomadura barringtoniae</name>
    <dbReference type="NCBI Taxonomy" id="1427535"/>
    <lineage>
        <taxon>Bacteria</taxon>
        <taxon>Bacillati</taxon>
        <taxon>Actinomycetota</taxon>
        <taxon>Actinomycetes</taxon>
        <taxon>Streptosporangiales</taxon>
        <taxon>Thermomonosporaceae</taxon>
        <taxon>Actinomadura</taxon>
    </lineage>
</organism>
<dbReference type="EMBL" id="JAGEOJ010000014">
    <property type="protein sequence ID" value="MBO2451810.1"/>
    <property type="molecule type" value="Genomic_DNA"/>
</dbReference>
<sequence length="195" mass="21006">METERRPERADAARNRRAILRATEELLRDNPPEQVSVERVAAAAGVGKGTVFHRFGSRIGLIQELLIERAQAFTDSLETGPPPLGPGAPAGERLLAFVDAAIELIERNIGLMVALEHAAATSRQEDRDSHPVYGAWHRHVSALLAEAAPGVDAEVTAHLLLGALHSDPVVLAFREGEGERVAAALRVMVNGLIDR</sequence>
<evidence type="ECO:0000313" key="4">
    <source>
        <dbReference type="EMBL" id="MBO2451810.1"/>
    </source>
</evidence>
<dbReference type="Gene3D" id="1.10.357.10">
    <property type="entry name" value="Tetracycline Repressor, domain 2"/>
    <property type="match status" value="1"/>
</dbReference>
<evidence type="ECO:0000256" key="2">
    <source>
        <dbReference type="PROSITE-ProRule" id="PRU00335"/>
    </source>
</evidence>
<comment type="caution">
    <text evidence="4">The sequence shown here is derived from an EMBL/GenBank/DDBJ whole genome shotgun (WGS) entry which is preliminary data.</text>
</comment>
<dbReference type="Proteomes" id="UP000669179">
    <property type="component" value="Unassembled WGS sequence"/>
</dbReference>
<dbReference type="PANTHER" id="PTHR30055:SF209">
    <property type="entry name" value="POSSIBLE TRANSCRIPTIONAL REGULATORY PROTEIN (PROBABLY TETR-FAMILY)"/>
    <property type="match status" value="1"/>
</dbReference>
<dbReference type="Pfam" id="PF00440">
    <property type="entry name" value="TetR_N"/>
    <property type="match status" value="1"/>
</dbReference>
<dbReference type="InterPro" id="IPR001647">
    <property type="entry name" value="HTH_TetR"/>
</dbReference>
<proteinExistence type="predicted"/>
<gene>
    <name evidence="4" type="ORF">J4573_32310</name>
</gene>
<keyword evidence="1 2" id="KW-0238">DNA-binding</keyword>
<dbReference type="InterPro" id="IPR050109">
    <property type="entry name" value="HTH-type_TetR-like_transc_reg"/>
</dbReference>
<dbReference type="InterPro" id="IPR009057">
    <property type="entry name" value="Homeodomain-like_sf"/>
</dbReference>
<dbReference type="SUPFAM" id="SSF46689">
    <property type="entry name" value="Homeodomain-like"/>
    <property type="match status" value="1"/>
</dbReference>
<protein>
    <submittedName>
        <fullName evidence="4">TetR/AcrR family transcriptional regulator</fullName>
    </submittedName>
</protein>
<name>A0A939TD07_9ACTN</name>
<evidence type="ECO:0000313" key="5">
    <source>
        <dbReference type="Proteomes" id="UP000669179"/>
    </source>
</evidence>
<feature type="domain" description="HTH tetR-type" evidence="3">
    <location>
        <begin position="13"/>
        <end position="73"/>
    </location>
</feature>
<reference evidence="4" key="1">
    <citation type="submission" date="2021-03" db="EMBL/GenBank/DDBJ databases">
        <authorList>
            <person name="Kanchanasin P."/>
            <person name="Saeng-In P."/>
            <person name="Phongsopitanun W."/>
            <person name="Yuki M."/>
            <person name="Kudo T."/>
            <person name="Ohkuma M."/>
            <person name="Tanasupawat S."/>
        </authorList>
    </citation>
    <scope>NUCLEOTIDE SEQUENCE</scope>
    <source>
        <strain evidence="4">GKU 128</strain>
    </source>
</reference>
<dbReference type="PANTHER" id="PTHR30055">
    <property type="entry name" value="HTH-TYPE TRANSCRIPTIONAL REGULATOR RUTR"/>
    <property type="match status" value="1"/>
</dbReference>